<dbReference type="NCBIfam" id="NF000950">
    <property type="entry name" value="PRK00095.1-3"/>
    <property type="match status" value="1"/>
</dbReference>
<keyword evidence="2 4" id="KW-0227">DNA damage</keyword>
<dbReference type="InterPro" id="IPR042121">
    <property type="entry name" value="MutL_C_regsub"/>
</dbReference>
<dbReference type="RefSeq" id="WP_204697014.1">
    <property type="nucleotide sequence ID" value="NZ_JAFBEC010000004.1"/>
</dbReference>
<feature type="domain" description="DNA mismatch repair protein S5" evidence="7">
    <location>
        <begin position="208"/>
        <end position="326"/>
    </location>
</feature>
<dbReference type="SUPFAM" id="SSF55874">
    <property type="entry name" value="ATPase domain of HSP90 chaperone/DNA topoisomerase II/histidine kinase"/>
    <property type="match status" value="1"/>
</dbReference>
<dbReference type="Proteomes" id="UP000741863">
    <property type="component" value="Unassembled WGS sequence"/>
</dbReference>
<reference evidence="8 9" key="1">
    <citation type="submission" date="2021-01" db="EMBL/GenBank/DDBJ databases">
        <title>Genomic Encyclopedia of Type Strains, Phase IV (KMG-IV): sequencing the most valuable type-strain genomes for metagenomic binning, comparative biology and taxonomic classification.</title>
        <authorList>
            <person name="Goeker M."/>
        </authorList>
    </citation>
    <scope>NUCLEOTIDE SEQUENCE [LARGE SCALE GENOMIC DNA]</scope>
    <source>
        <strain evidence="8 9">DSM 25540</strain>
    </source>
</reference>
<dbReference type="InterPro" id="IPR020568">
    <property type="entry name" value="Ribosomal_Su5_D2-typ_SF"/>
</dbReference>
<dbReference type="Pfam" id="PF13589">
    <property type="entry name" value="HATPase_c_3"/>
    <property type="match status" value="1"/>
</dbReference>
<evidence type="ECO:0000256" key="3">
    <source>
        <dbReference type="ARBA" id="ARBA00023204"/>
    </source>
</evidence>
<keyword evidence="3 4" id="KW-0234">DNA repair</keyword>
<sequence length="611" mass="69814">MNTIIQLDEHLSNKIAAGEVVERPASVVKELLENAIDAGSTEIDVAVEEGGLSSIVIIDNGHGVPEDEVELAFLRHATSKIKKESDLHRIETLGFRGEALPSIASVSKLTIETSANGNAGVELTYQGGRLIGRTKAKARQGTKIAVRELFFNTPARLKHVKTINTELGKITDIMNRAALSRPDISFRFTHNHKQMLFTNGRGDLRHVMFAIYGKQVMEKALPIHHETLDYTITGFVIEPEVNRASRHYMSTFINGRYIRHFPLVKAIEQAYYTRLPSHRHPIVVLSIAMDHSLVDVNVHPSKWDVRLSKEEALLQEVTESIERRLARETLIPEQTSNDVIKEKTPVFEETPLPLSYSEKQPVRETVEEPVPSHYEVESIVKQEPNVDVPEERVVAPTPTSQPEPEVKEEQREEASIERIPPLYPIGQLHGTYILAQNDRGLYMIDQHAAQERIYYEEFHALLYKKNRDVQELLIPFVMEFTNEEVIHIEQLQEDFQSIGLYMERFGQQAYRVSAHPTWFPKGQEEETIRELTNQALELKKPDVVALREEAAILMSCKAAIKANRHLRNDELLSLIERLRACEEPFTCPHGRNIFVHVTTYELEKMFKRVMN</sequence>
<evidence type="ECO:0000313" key="9">
    <source>
        <dbReference type="Proteomes" id="UP000741863"/>
    </source>
</evidence>
<evidence type="ECO:0000313" key="8">
    <source>
        <dbReference type="EMBL" id="MBM7632668.1"/>
    </source>
</evidence>
<dbReference type="Gene3D" id="3.30.1370.100">
    <property type="entry name" value="MutL, C-terminal domain, regulatory subdomain"/>
    <property type="match status" value="1"/>
</dbReference>
<dbReference type="Gene3D" id="3.30.230.10">
    <property type="match status" value="1"/>
</dbReference>
<name>A0ABS2PCZ8_9BACL</name>
<evidence type="ECO:0000259" key="7">
    <source>
        <dbReference type="SMART" id="SM01340"/>
    </source>
</evidence>
<dbReference type="InterPro" id="IPR042120">
    <property type="entry name" value="MutL_C_dimsub"/>
</dbReference>
<dbReference type="CDD" id="cd00782">
    <property type="entry name" value="MutL_Trans"/>
    <property type="match status" value="1"/>
</dbReference>
<dbReference type="NCBIfam" id="TIGR00585">
    <property type="entry name" value="mutl"/>
    <property type="match status" value="1"/>
</dbReference>
<evidence type="ECO:0000259" key="6">
    <source>
        <dbReference type="SMART" id="SM00853"/>
    </source>
</evidence>
<proteinExistence type="inferred from homology"/>
<dbReference type="InterPro" id="IPR036890">
    <property type="entry name" value="HATPase_C_sf"/>
</dbReference>
<comment type="similarity">
    <text evidence="1 4">Belongs to the DNA mismatch repair MutL/HexB family.</text>
</comment>
<dbReference type="SMART" id="SM01340">
    <property type="entry name" value="DNA_mis_repair"/>
    <property type="match status" value="1"/>
</dbReference>
<dbReference type="PANTHER" id="PTHR10073">
    <property type="entry name" value="DNA MISMATCH REPAIR PROTEIN MLH, PMS, MUTL"/>
    <property type="match status" value="1"/>
</dbReference>
<dbReference type="PROSITE" id="PS00058">
    <property type="entry name" value="DNA_MISMATCH_REPAIR_1"/>
    <property type="match status" value="1"/>
</dbReference>
<evidence type="ECO:0000256" key="4">
    <source>
        <dbReference type="HAMAP-Rule" id="MF_00149"/>
    </source>
</evidence>
<dbReference type="InterPro" id="IPR014790">
    <property type="entry name" value="MutL_C"/>
</dbReference>
<organism evidence="8 9">
    <name type="scientific">Geomicrobium sediminis</name>
    <dbReference type="NCBI Taxonomy" id="1347788"/>
    <lineage>
        <taxon>Bacteria</taxon>
        <taxon>Bacillati</taxon>
        <taxon>Bacillota</taxon>
        <taxon>Bacilli</taxon>
        <taxon>Bacillales</taxon>
        <taxon>Geomicrobium</taxon>
    </lineage>
</organism>
<evidence type="ECO:0000256" key="5">
    <source>
        <dbReference type="SAM" id="MobiDB-lite"/>
    </source>
</evidence>
<dbReference type="CDD" id="cd16926">
    <property type="entry name" value="HATPase_MutL-MLH-PMS-like"/>
    <property type="match status" value="1"/>
</dbReference>
<comment type="caution">
    <text evidence="8">The sequence shown here is derived from an EMBL/GenBank/DDBJ whole genome shotgun (WGS) entry which is preliminary data.</text>
</comment>
<feature type="region of interest" description="Disordered" evidence="5">
    <location>
        <begin position="391"/>
        <end position="415"/>
    </location>
</feature>
<dbReference type="HAMAP" id="MF_00149">
    <property type="entry name" value="DNA_mis_repair"/>
    <property type="match status" value="1"/>
</dbReference>
<evidence type="ECO:0000256" key="2">
    <source>
        <dbReference type="ARBA" id="ARBA00022763"/>
    </source>
</evidence>
<dbReference type="Gene3D" id="3.30.1540.20">
    <property type="entry name" value="MutL, C-terminal domain, dimerisation subdomain"/>
    <property type="match status" value="1"/>
</dbReference>
<dbReference type="EMBL" id="JAFBEC010000004">
    <property type="protein sequence ID" value="MBM7632668.1"/>
    <property type="molecule type" value="Genomic_DNA"/>
</dbReference>
<dbReference type="InterPro" id="IPR014762">
    <property type="entry name" value="DNA_mismatch_repair_CS"/>
</dbReference>
<feature type="domain" description="MutL C-terminal dimerisation" evidence="6">
    <location>
        <begin position="424"/>
        <end position="566"/>
    </location>
</feature>
<comment type="function">
    <text evidence="4">This protein is involved in the repair of mismatches in DNA. It is required for dam-dependent methyl-directed DNA mismatch repair. May act as a 'molecular matchmaker', a protein that promotes the formation of a stable complex between two or more DNA-binding proteins in an ATP-dependent manner without itself being part of a final effector complex.</text>
</comment>
<evidence type="ECO:0000256" key="1">
    <source>
        <dbReference type="ARBA" id="ARBA00006082"/>
    </source>
</evidence>
<dbReference type="Gene3D" id="3.30.565.10">
    <property type="entry name" value="Histidine kinase-like ATPase, C-terminal domain"/>
    <property type="match status" value="1"/>
</dbReference>
<dbReference type="PANTHER" id="PTHR10073:SF12">
    <property type="entry name" value="DNA MISMATCH REPAIR PROTEIN MLH1"/>
    <property type="match status" value="1"/>
</dbReference>
<gene>
    <name evidence="4" type="primary">mutL</name>
    <name evidence="8" type="ORF">JOD17_001762</name>
</gene>
<dbReference type="SMART" id="SM00853">
    <property type="entry name" value="MutL_C"/>
    <property type="match status" value="1"/>
</dbReference>
<dbReference type="SUPFAM" id="SSF54211">
    <property type="entry name" value="Ribosomal protein S5 domain 2-like"/>
    <property type="match status" value="1"/>
</dbReference>
<dbReference type="InterPro" id="IPR037198">
    <property type="entry name" value="MutL_C_sf"/>
</dbReference>
<dbReference type="Pfam" id="PF08676">
    <property type="entry name" value="MutL_C"/>
    <property type="match status" value="1"/>
</dbReference>
<dbReference type="InterPro" id="IPR013507">
    <property type="entry name" value="DNA_mismatch_S5_2-like"/>
</dbReference>
<keyword evidence="9" id="KW-1185">Reference proteome</keyword>
<dbReference type="Pfam" id="PF01119">
    <property type="entry name" value="DNA_mis_repair"/>
    <property type="match status" value="1"/>
</dbReference>
<accession>A0ABS2PCZ8</accession>
<dbReference type="InterPro" id="IPR014721">
    <property type="entry name" value="Ribsml_uS5_D2-typ_fold_subgr"/>
</dbReference>
<dbReference type="InterPro" id="IPR002099">
    <property type="entry name" value="MutL/Mlh/PMS"/>
</dbReference>
<feature type="compositionally biased region" description="Basic and acidic residues" evidence="5">
    <location>
        <begin position="404"/>
        <end position="415"/>
    </location>
</feature>
<dbReference type="SUPFAM" id="SSF118116">
    <property type="entry name" value="DNA mismatch repair protein MutL"/>
    <property type="match status" value="1"/>
</dbReference>
<dbReference type="InterPro" id="IPR020667">
    <property type="entry name" value="DNA_mismatch_repair_MutL"/>
</dbReference>
<protein>
    <recommendedName>
        <fullName evidence="4">DNA mismatch repair protein MutL</fullName>
    </recommendedName>
</protein>
<dbReference type="InterPro" id="IPR038973">
    <property type="entry name" value="MutL/Mlh/Pms-like"/>
</dbReference>